<proteinExistence type="predicted"/>
<dbReference type="CDD" id="cd24049">
    <property type="entry name" value="ASKHA_NBD_PilM"/>
    <property type="match status" value="1"/>
</dbReference>
<dbReference type="InterPro" id="IPR050696">
    <property type="entry name" value="FtsA/MreB"/>
</dbReference>
<feature type="transmembrane region" description="Helical" evidence="1">
    <location>
        <begin position="381"/>
        <end position="401"/>
    </location>
</feature>
<dbReference type="EMBL" id="METP01000007">
    <property type="protein sequence ID" value="OGC07220.1"/>
    <property type="molecule type" value="Genomic_DNA"/>
</dbReference>
<reference evidence="2 3" key="1">
    <citation type="journal article" date="2016" name="Nat. Commun.">
        <title>Thousands of microbial genomes shed light on interconnected biogeochemical processes in an aquifer system.</title>
        <authorList>
            <person name="Anantharaman K."/>
            <person name="Brown C.T."/>
            <person name="Hug L.A."/>
            <person name="Sharon I."/>
            <person name="Castelle C.J."/>
            <person name="Probst A.J."/>
            <person name="Thomas B.C."/>
            <person name="Singh A."/>
            <person name="Wilkins M.J."/>
            <person name="Karaoz U."/>
            <person name="Brodie E.L."/>
            <person name="Williams K.H."/>
            <person name="Hubbard S.S."/>
            <person name="Banfield J.F."/>
        </authorList>
    </citation>
    <scope>NUCLEOTIDE SEQUENCE [LARGE SCALE GENOMIC DNA]</scope>
</reference>
<protein>
    <recommendedName>
        <fullName evidence="4">SHS2 domain-containing protein</fullName>
    </recommendedName>
</protein>
<dbReference type="Gene3D" id="3.30.420.40">
    <property type="match status" value="2"/>
</dbReference>
<evidence type="ECO:0000313" key="3">
    <source>
        <dbReference type="Proteomes" id="UP000176938"/>
    </source>
</evidence>
<accession>A0A1F4RGC5</accession>
<keyword evidence="1" id="KW-1133">Transmembrane helix</keyword>
<keyword evidence="1" id="KW-0472">Membrane</keyword>
<dbReference type="Proteomes" id="UP000176938">
    <property type="component" value="Unassembled WGS sequence"/>
</dbReference>
<dbReference type="Pfam" id="PF11104">
    <property type="entry name" value="PilM_2"/>
    <property type="match status" value="1"/>
</dbReference>
<comment type="caution">
    <text evidence="2">The sequence shown here is derived from an EMBL/GenBank/DDBJ whole genome shotgun (WGS) entry which is preliminary data.</text>
</comment>
<dbReference type="PANTHER" id="PTHR32432">
    <property type="entry name" value="CELL DIVISION PROTEIN FTSA-RELATED"/>
    <property type="match status" value="1"/>
</dbReference>
<name>A0A1F4RGC5_UNCSA</name>
<dbReference type="PANTHER" id="PTHR32432:SF3">
    <property type="entry name" value="ETHANOLAMINE UTILIZATION PROTEIN EUTJ"/>
    <property type="match status" value="1"/>
</dbReference>
<dbReference type="InterPro" id="IPR043129">
    <property type="entry name" value="ATPase_NBD"/>
</dbReference>
<dbReference type="SUPFAM" id="SSF53067">
    <property type="entry name" value="Actin-like ATPase domain"/>
    <property type="match status" value="2"/>
</dbReference>
<sequence>MVNRRLGIHFAPGALKLVEVEEQAKKLKLVNYSIDFLPPGNEPAARVKALVESLKKNKIHTKEANIVIQGSDIVYKLVELPDMSEKEITSALKYKIKNTLPLSFNEVVIDHYRLEKGRPEGKNSYFVAAVPKENILSFVGSVKASGLILKDIIVPSVAFKNALGEVGPEPTALIYLGKYSSVIVLIEGGQVVFAREAKIGGEDITNAMVGQVQTEQGRLEIDYKRAEEIKSQYGIPINHEQYSAEVGLPAAEVMAMMRPALEKLSAEILGTFEYYRGEIGEEIEFKKVYFSGGVSKTKNILTYFKEQLGLEVAALSPKIEATSQDFADKAPFLSLALGAVFFGKDHLSLMPKEDQLFNLPNLLPANFLPLAVRTIKQSIKLFFVGGIIVLALAIVYSWFYMQRSELGKQQQVLQKEYKSRMTEIGQRDELQKIINLIKYGQRDRFTLVINELDKVTPEEVYFSKLNYKNDSNELIIKGIVLKKYGKTSMANFMKDLSLNKLFSAITLVFMQESDAYTLPTYDFELKCQLAGGGKK</sequence>
<dbReference type="Gene3D" id="3.30.1490.300">
    <property type="match status" value="1"/>
</dbReference>
<organism evidence="2 3">
    <name type="scientific">candidate division WOR-1 bacterium RIFCSPLOWO2_02_FULL_46_20</name>
    <dbReference type="NCBI Taxonomy" id="1802567"/>
    <lineage>
        <taxon>Bacteria</taxon>
        <taxon>Bacillati</taxon>
        <taxon>Saganbacteria</taxon>
    </lineage>
</organism>
<evidence type="ECO:0000256" key="1">
    <source>
        <dbReference type="SAM" id="Phobius"/>
    </source>
</evidence>
<evidence type="ECO:0008006" key="4">
    <source>
        <dbReference type="Google" id="ProtNLM"/>
    </source>
</evidence>
<gene>
    <name evidence="2" type="ORF">A3H38_03325</name>
</gene>
<dbReference type="InterPro" id="IPR005883">
    <property type="entry name" value="PilM"/>
</dbReference>
<dbReference type="Pfam" id="PF05137">
    <property type="entry name" value="PilN"/>
    <property type="match status" value="1"/>
</dbReference>
<dbReference type="AlphaFoldDB" id="A0A1F4RGC5"/>
<keyword evidence="1" id="KW-0812">Transmembrane</keyword>
<evidence type="ECO:0000313" key="2">
    <source>
        <dbReference type="EMBL" id="OGC07220.1"/>
    </source>
</evidence>
<dbReference type="InterPro" id="IPR007813">
    <property type="entry name" value="PilN"/>
</dbReference>